<evidence type="ECO:0000313" key="1">
    <source>
        <dbReference type="EMBL" id="JAH28655.1"/>
    </source>
</evidence>
<protein>
    <submittedName>
        <fullName evidence="1">Uncharacterized protein</fullName>
    </submittedName>
</protein>
<dbReference type="EMBL" id="GBXM01079922">
    <property type="protein sequence ID" value="JAH28655.1"/>
    <property type="molecule type" value="Transcribed_RNA"/>
</dbReference>
<reference evidence="1" key="2">
    <citation type="journal article" date="2015" name="Fish Shellfish Immunol.">
        <title>Early steps in the European eel (Anguilla anguilla)-Vibrio vulnificus interaction in the gills: Role of the RtxA13 toxin.</title>
        <authorList>
            <person name="Callol A."/>
            <person name="Pajuelo D."/>
            <person name="Ebbesson L."/>
            <person name="Teles M."/>
            <person name="MacKenzie S."/>
            <person name="Amaro C."/>
        </authorList>
    </citation>
    <scope>NUCLEOTIDE SEQUENCE</scope>
</reference>
<accession>A0A0E9RJK9</accession>
<proteinExistence type="predicted"/>
<name>A0A0E9RJK9_ANGAN</name>
<organism evidence="1">
    <name type="scientific">Anguilla anguilla</name>
    <name type="common">European freshwater eel</name>
    <name type="synonym">Muraena anguilla</name>
    <dbReference type="NCBI Taxonomy" id="7936"/>
    <lineage>
        <taxon>Eukaryota</taxon>
        <taxon>Metazoa</taxon>
        <taxon>Chordata</taxon>
        <taxon>Craniata</taxon>
        <taxon>Vertebrata</taxon>
        <taxon>Euteleostomi</taxon>
        <taxon>Actinopterygii</taxon>
        <taxon>Neopterygii</taxon>
        <taxon>Teleostei</taxon>
        <taxon>Anguilliformes</taxon>
        <taxon>Anguillidae</taxon>
        <taxon>Anguilla</taxon>
    </lineage>
</organism>
<reference evidence="1" key="1">
    <citation type="submission" date="2014-11" db="EMBL/GenBank/DDBJ databases">
        <authorList>
            <person name="Amaro Gonzalez C."/>
        </authorList>
    </citation>
    <scope>NUCLEOTIDE SEQUENCE</scope>
</reference>
<dbReference type="AlphaFoldDB" id="A0A0E9RJK9"/>
<sequence length="65" mass="7407">MKNCTVASRLKHQKLLLPTGRSCGPVEDCKNNFLFISGDSDKMSPALCRPLQFQHQSAMWRKGWL</sequence>